<dbReference type="AlphaFoldDB" id="A0AAQ3QT46"/>
<evidence type="ECO:0000313" key="2">
    <source>
        <dbReference type="Proteomes" id="UP001327560"/>
    </source>
</evidence>
<dbReference type="EMBL" id="CP136898">
    <property type="protein sequence ID" value="WOL20248.1"/>
    <property type="molecule type" value="Genomic_DNA"/>
</dbReference>
<sequence>MVSNLENLKGILSKWNREFIGCLEANWKEINEKLRLLKAKEEQNLLSDMELVDKRCLENKLIALSRQIKMKWWSKSRKLWIDGGDKNTKYFQNSVKLRRKKNKIKELIVDDVAVKDSKQIVWSFAKWYEDLWSKEEDMDDINLEGLSWCSITREEGMQLEKPISIEEIGMH</sequence>
<name>A0AAQ3QT46_9LILI</name>
<organism evidence="1 2">
    <name type="scientific">Canna indica</name>
    <name type="common">Indian-shot</name>
    <dbReference type="NCBI Taxonomy" id="4628"/>
    <lineage>
        <taxon>Eukaryota</taxon>
        <taxon>Viridiplantae</taxon>
        <taxon>Streptophyta</taxon>
        <taxon>Embryophyta</taxon>
        <taxon>Tracheophyta</taxon>
        <taxon>Spermatophyta</taxon>
        <taxon>Magnoliopsida</taxon>
        <taxon>Liliopsida</taxon>
        <taxon>Zingiberales</taxon>
        <taxon>Cannaceae</taxon>
        <taxon>Canna</taxon>
    </lineage>
</organism>
<reference evidence="1 2" key="1">
    <citation type="submission" date="2023-10" db="EMBL/GenBank/DDBJ databases">
        <title>Chromosome-scale genome assembly provides insights into flower coloration mechanisms of Canna indica.</title>
        <authorList>
            <person name="Li C."/>
        </authorList>
    </citation>
    <scope>NUCLEOTIDE SEQUENCE [LARGE SCALE GENOMIC DNA]</scope>
    <source>
        <tissue evidence="1">Flower</tissue>
    </source>
</reference>
<proteinExistence type="predicted"/>
<dbReference type="Proteomes" id="UP001327560">
    <property type="component" value="Chromosome 9"/>
</dbReference>
<accession>A0AAQ3QT46</accession>
<keyword evidence="2" id="KW-1185">Reference proteome</keyword>
<gene>
    <name evidence="1" type="ORF">Cni_G29052</name>
</gene>
<protein>
    <submittedName>
        <fullName evidence="1">Uncharacterized protein</fullName>
    </submittedName>
</protein>
<evidence type="ECO:0000313" key="1">
    <source>
        <dbReference type="EMBL" id="WOL20248.1"/>
    </source>
</evidence>